<evidence type="ECO:0000256" key="11">
    <source>
        <dbReference type="SAM" id="MobiDB-lite"/>
    </source>
</evidence>
<dbReference type="Proteomes" id="UP000612746">
    <property type="component" value="Unassembled WGS sequence"/>
</dbReference>
<evidence type="ECO:0000256" key="10">
    <source>
        <dbReference type="ARBA" id="ARBA00023204"/>
    </source>
</evidence>
<keyword evidence="10" id="KW-0234">DNA repair</keyword>
<evidence type="ECO:0000256" key="4">
    <source>
        <dbReference type="ARBA" id="ARBA00022741"/>
    </source>
</evidence>
<dbReference type="GO" id="GO:0000731">
    <property type="term" value="P:DNA synthesis involved in DNA repair"/>
    <property type="evidence" value="ECO:0007669"/>
    <property type="project" value="TreeGrafter"/>
</dbReference>
<evidence type="ECO:0000256" key="1">
    <source>
        <dbReference type="ARBA" id="ARBA00008959"/>
    </source>
</evidence>
<feature type="compositionally biased region" description="Polar residues" evidence="11">
    <location>
        <begin position="305"/>
        <end position="318"/>
    </location>
</feature>
<dbReference type="InterPro" id="IPR027417">
    <property type="entry name" value="P-loop_NTPase"/>
</dbReference>
<name>A0A8H7UAV8_9FUNG</name>
<evidence type="ECO:0000313" key="16">
    <source>
        <dbReference type="Proteomes" id="UP000612746"/>
    </source>
</evidence>
<evidence type="ECO:0000256" key="2">
    <source>
        <dbReference type="ARBA" id="ARBA00022705"/>
    </source>
</evidence>
<accession>A0A8H7UAV8</accession>
<keyword evidence="16" id="KW-1185">Reference proteome</keyword>
<dbReference type="SUPFAM" id="SSF52540">
    <property type="entry name" value="P-loop containing nucleoside triphosphate hydrolases"/>
    <property type="match status" value="2"/>
</dbReference>
<feature type="compositionally biased region" description="Polar residues" evidence="11">
    <location>
        <begin position="245"/>
        <end position="260"/>
    </location>
</feature>
<sequence length="759" mass="83802">MLLSAPNQSGKSVYLKQVALIVYLAHIGSFVPASSARIGLTDMIVTRMQTLETASKVRGCSADEIENWAPTFLYRVIPGRCHNGRSLAIWCAKNALVPQRTLTRAAEILSIFLKQGFLPQEMTAFEKEKIQYCEDTVRTLVTSNTRDTSAEPTDSFPVALNPSVRNLVPCPVCSKLTPTWYINDHLDRDCPQLHTGKDTTPQEAPKEVRSPTQPSPWTQTSPQQQSPLKSSPQNSRSQSSPQQSFLKQPSSQQGLLQTSPLKPPPAQQSLLKTGTSTLNKNESIFSMGKKRPMDELGSDVPKNDVPQQTAQAASADTKMTSKDGGRPIEASTQNNGSPERKKPRIQSNVNNAMPLAAKVRPTAMEHFVGQNDLMGENGILRAFIRNNKLPSMVLWGPPGSGKTTIARLISKMVSARCVELSATSHGAADVRKVADEAMNHLKMLGQKTIVFLDEIHRFKRDQQDILLPHVERGTITLIGATTENPSFKLNSALLSRCRVFVLNRLSEEELYQIVARALRIWRSDEEESEEAPGINESDKAALLQLAQVSDGDARTALNILDIATSVLPSPSSPLTPEDVKAAFQRSHLLYDRNAEEHYNIISALHKSIRGSDADAALYWLGRMLQGGEDPLYIARRLVRAASEDIGLADNTALTLAVSAYQACERIGMPECDTILAHLVVHLAETKKSVRTYKAYNKVKEVIANEPNLPVPMHIRNAPTKLMKNLGYGAGYKYNPDYDEPVDQDYLPKDLPTKKFLDTD</sequence>
<dbReference type="Gene3D" id="3.40.50.300">
    <property type="entry name" value="P-loop containing nucleotide triphosphate hydrolases"/>
    <property type="match status" value="2"/>
</dbReference>
<feature type="domain" description="UBZ4-type" evidence="14">
    <location>
        <begin position="167"/>
        <end position="191"/>
    </location>
</feature>
<keyword evidence="7" id="KW-0862">Zinc</keyword>
<dbReference type="InterPro" id="IPR003593">
    <property type="entry name" value="AAA+_ATPase"/>
</dbReference>
<evidence type="ECO:0000259" key="13">
    <source>
        <dbReference type="SMART" id="SM00534"/>
    </source>
</evidence>
<dbReference type="Gene3D" id="1.20.272.10">
    <property type="match status" value="1"/>
</dbReference>
<dbReference type="SMART" id="SM00734">
    <property type="entry name" value="ZnF_Rad18"/>
    <property type="match status" value="1"/>
</dbReference>
<dbReference type="GO" id="GO:0008270">
    <property type="term" value="F:zinc ion binding"/>
    <property type="evidence" value="ECO:0007669"/>
    <property type="project" value="UniProtKB-KW"/>
</dbReference>
<dbReference type="PANTHER" id="PTHR13779:SF7">
    <property type="entry name" value="ATPASE WRNIP1"/>
    <property type="match status" value="1"/>
</dbReference>
<dbReference type="GO" id="GO:0006271">
    <property type="term" value="P:DNA strand elongation involved in DNA replication"/>
    <property type="evidence" value="ECO:0007669"/>
    <property type="project" value="UniProtKB-ARBA"/>
</dbReference>
<dbReference type="Gene3D" id="1.10.3710.10">
    <property type="entry name" value="DNA polymerase III clamp loader subunits, C-terminal domain"/>
    <property type="match status" value="1"/>
</dbReference>
<dbReference type="SMART" id="SM00534">
    <property type="entry name" value="MUTSac"/>
    <property type="match status" value="1"/>
</dbReference>
<keyword evidence="3" id="KW-0479">Metal-binding</keyword>
<comment type="similarity">
    <text evidence="1">Belongs to the AAA ATPase family. RarA/MGS1/WRNIP1 subfamily.</text>
</comment>
<dbReference type="Gene3D" id="1.10.8.60">
    <property type="match status" value="1"/>
</dbReference>
<dbReference type="InterPro" id="IPR021886">
    <property type="entry name" value="MgsA_C"/>
</dbReference>
<keyword evidence="8" id="KW-0067">ATP-binding</keyword>
<dbReference type="InterPro" id="IPR008921">
    <property type="entry name" value="DNA_pol3_clamp-load_cplx_C"/>
</dbReference>
<keyword evidence="4" id="KW-0547">Nucleotide-binding</keyword>
<keyword evidence="6" id="KW-0863">Zinc-finger</keyword>
<dbReference type="Pfam" id="PF00488">
    <property type="entry name" value="MutS_V"/>
    <property type="match status" value="1"/>
</dbReference>
<evidence type="ECO:0000256" key="6">
    <source>
        <dbReference type="ARBA" id="ARBA00022771"/>
    </source>
</evidence>
<evidence type="ECO:0000256" key="5">
    <source>
        <dbReference type="ARBA" id="ARBA00022763"/>
    </source>
</evidence>
<protein>
    <submittedName>
        <fullName evidence="15">Uncharacterized protein</fullName>
    </submittedName>
</protein>
<dbReference type="CDD" id="cd18139">
    <property type="entry name" value="HLD_clamp_RarA"/>
    <property type="match status" value="1"/>
</dbReference>
<dbReference type="SMART" id="SM00382">
    <property type="entry name" value="AAA"/>
    <property type="match status" value="1"/>
</dbReference>
<dbReference type="GO" id="GO:0030983">
    <property type="term" value="F:mismatched DNA binding"/>
    <property type="evidence" value="ECO:0007669"/>
    <property type="project" value="InterPro"/>
</dbReference>
<dbReference type="InterPro" id="IPR032423">
    <property type="entry name" value="AAA_assoc_2"/>
</dbReference>
<organism evidence="15 16">
    <name type="scientific">Umbelopsis vinacea</name>
    <dbReference type="NCBI Taxonomy" id="44442"/>
    <lineage>
        <taxon>Eukaryota</taxon>
        <taxon>Fungi</taxon>
        <taxon>Fungi incertae sedis</taxon>
        <taxon>Mucoromycota</taxon>
        <taxon>Mucoromycotina</taxon>
        <taxon>Umbelopsidomycetes</taxon>
        <taxon>Umbelopsidales</taxon>
        <taxon>Umbelopsidaceae</taxon>
        <taxon>Umbelopsis</taxon>
    </lineage>
</organism>
<evidence type="ECO:0000259" key="12">
    <source>
        <dbReference type="SMART" id="SM00382"/>
    </source>
</evidence>
<dbReference type="SUPFAM" id="SSF48019">
    <property type="entry name" value="post-AAA+ oligomerization domain-like"/>
    <property type="match status" value="1"/>
</dbReference>
<evidence type="ECO:0000256" key="3">
    <source>
        <dbReference type="ARBA" id="ARBA00022723"/>
    </source>
</evidence>
<evidence type="ECO:0000256" key="7">
    <source>
        <dbReference type="ARBA" id="ARBA00022833"/>
    </source>
</evidence>
<dbReference type="GO" id="GO:0006298">
    <property type="term" value="P:mismatch repair"/>
    <property type="evidence" value="ECO:0007669"/>
    <property type="project" value="InterPro"/>
</dbReference>
<comment type="caution">
    <text evidence="15">The sequence shown here is derived from an EMBL/GenBank/DDBJ whole genome shotgun (WGS) entry which is preliminary data.</text>
</comment>
<gene>
    <name evidence="15" type="ORF">INT44_004655</name>
</gene>
<dbReference type="FunFam" id="3.40.50.300:FF:000137">
    <property type="entry name" value="Replication-associated recombination protein A"/>
    <property type="match status" value="1"/>
</dbReference>
<dbReference type="GO" id="GO:0017116">
    <property type="term" value="F:single-stranded DNA helicase activity"/>
    <property type="evidence" value="ECO:0007669"/>
    <property type="project" value="TreeGrafter"/>
</dbReference>
<dbReference type="InterPro" id="IPR051314">
    <property type="entry name" value="AAA_ATPase_RarA/MGS1/WRNIP1"/>
</dbReference>
<evidence type="ECO:0000256" key="8">
    <source>
        <dbReference type="ARBA" id="ARBA00022840"/>
    </source>
</evidence>
<dbReference type="EMBL" id="JAEPRA010000021">
    <property type="protein sequence ID" value="KAG2172914.1"/>
    <property type="molecule type" value="Genomic_DNA"/>
</dbReference>
<evidence type="ECO:0000256" key="9">
    <source>
        <dbReference type="ARBA" id="ARBA00023125"/>
    </source>
</evidence>
<feature type="region of interest" description="Disordered" evidence="11">
    <location>
        <begin position="192"/>
        <end position="348"/>
    </location>
</feature>
<dbReference type="GO" id="GO:0016887">
    <property type="term" value="F:ATP hydrolysis activity"/>
    <property type="evidence" value="ECO:0007669"/>
    <property type="project" value="InterPro"/>
</dbReference>
<dbReference type="InterPro" id="IPR006642">
    <property type="entry name" value="Rad18_UBZ4"/>
</dbReference>
<dbReference type="FunFam" id="1.20.272.10:FF:000001">
    <property type="entry name" value="Putative AAA family ATPase"/>
    <property type="match status" value="1"/>
</dbReference>
<keyword evidence="2" id="KW-0235">DNA replication</keyword>
<dbReference type="CDD" id="cd00009">
    <property type="entry name" value="AAA"/>
    <property type="match status" value="1"/>
</dbReference>
<reference evidence="15" key="1">
    <citation type="submission" date="2020-12" db="EMBL/GenBank/DDBJ databases">
        <title>Metabolic potential, ecology and presence of endohyphal bacteria is reflected in genomic diversity of Mucoromycotina.</title>
        <authorList>
            <person name="Muszewska A."/>
            <person name="Okrasinska A."/>
            <person name="Steczkiewicz K."/>
            <person name="Drgas O."/>
            <person name="Orlowska M."/>
            <person name="Perlinska-Lenart U."/>
            <person name="Aleksandrzak-Piekarczyk T."/>
            <person name="Szatraj K."/>
            <person name="Zielenkiewicz U."/>
            <person name="Pilsyk S."/>
            <person name="Malc E."/>
            <person name="Mieczkowski P."/>
            <person name="Kruszewska J.S."/>
            <person name="Biernat P."/>
            <person name="Pawlowska J."/>
        </authorList>
    </citation>
    <scope>NUCLEOTIDE SEQUENCE</scope>
    <source>
        <strain evidence="15">WA0000051536</strain>
    </source>
</reference>
<dbReference type="Pfam" id="PF16193">
    <property type="entry name" value="AAA_assoc_2"/>
    <property type="match status" value="1"/>
</dbReference>
<dbReference type="GO" id="GO:0005524">
    <property type="term" value="F:ATP binding"/>
    <property type="evidence" value="ECO:0007669"/>
    <property type="project" value="UniProtKB-KW"/>
</dbReference>
<dbReference type="OrthoDB" id="10265467at2759"/>
<dbReference type="GO" id="GO:0005634">
    <property type="term" value="C:nucleus"/>
    <property type="evidence" value="ECO:0007669"/>
    <property type="project" value="TreeGrafter"/>
</dbReference>
<proteinExistence type="inferred from homology"/>
<dbReference type="InterPro" id="IPR000432">
    <property type="entry name" value="DNA_mismatch_repair_MutS_C"/>
</dbReference>
<dbReference type="GO" id="GO:0008047">
    <property type="term" value="F:enzyme activator activity"/>
    <property type="evidence" value="ECO:0007669"/>
    <property type="project" value="TreeGrafter"/>
</dbReference>
<feature type="compositionally biased region" description="Low complexity" evidence="11">
    <location>
        <begin position="210"/>
        <end position="244"/>
    </location>
</feature>
<keyword evidence="9" id="KW-0238">DNA-binding</keyword>
<dbReference type="Pfam" id="PF00004">
    <property type="entry name" value="AAA"/>
    <property type="match status" value="1"/>
</dbReference>
<evidence type="ECO:0000313" key="15">
    <source>
        <dbReference type="EMBL" id="KAG2172914.1"/>
    </source>
</evidence>
<dbReference type="AlphaFoldDB" id="A0A8H7UAV8"/>
<keyword evidence="5" id="KW-0227">DNA damage</keyword>
<dbReference type="InterPro" id="IPR003959">
    <property type="entry name" value="ATPase_AAA_core"/>
</dbReference>
<dbReference type="Pfam" id="PF12002">
    <property type="entry name" value="MgsA_C"/>
    <property type="match status" value="1"/>
</dbReference>
<feature type="domain" description="DNA mismatch repair proteins mutS family" evidence="13">
    <location>
        <begin position="1"/>
        <end position="110"/>
    </location>
</feature>
<feature type="compositionally biased region" description="Polar residues" evidence="11">
    <location>
        <begin position="267"/>
        <end position="284"/>
    </location>
</feature>
<evidence type="ECO:0000259" key="14">
    <source>
        <dbReference type="SMART" id="SM00734"/>
    </source>
</evidence>
<dbReference type="PANTHER" id="PTHR13779">
    <property type="entry name" value="WERNER HELICASE-INTERACTING PROTEIN 1 FAMILY MEMBER"/>
    <property type="match status" value="1"/>
</dbReference>
<feature type="domain" description="AAA+ ATPase" evidence="12">
    <location>
        <begin position="388"/>
        <end position="505"/>
    </location>
</feature>